<dbReference type="RefSeq" id="WP_229776209.1">
    <property type="nucleotide sequence ID" value="NZ_BMQL01000026.1"/>
</dbReference>
<evidence type="ECO:0000256" key="1">
    <source>
        <dbReference type="ARBA" id="ARBA00022729"/>
    </source>
</evidence>
<dbReference type="Pfam" id="PF01476">
    <property type="entry name" value="LysM"/>
    <property type="match status" value="1"/>
</dbReference>
<keyword evidence="5" id="KW-1185">Reference proteome</keyword>
<dbReference type="AlphaFoldDB" id="A0A918F975"/>
<dbReference type="InterPro" id="IPR011055">
    <property type="entry name" value="Dup_hybrid_motif"/>
</dbReference>
<dbReference type="Proteomes" id="UP000603865">
    <property type="component" value="Unassembled WGS sequence"/>
</dbReference>
<protein>
    <recommendedName>
        <fullName evidence="3">LysM domain-containing protein</fullName>
    </recommendedName>
</protein>
<dbReference type="Gene3D" id="2.70.70.10">
    <property type="entry name" value="Glucose Permease (Domain IIA)"/>
    <property type="match status" value="1"/>
</dbReference>
<dbReference type="GO" id="GO:0004222">
    <property type="term" value="F:metalloendopeptidase activity"/>
    <property type="evidence" value="ECO:0007669"/>
    <property type="project" value="TreeGrafter"/>
</dbReference>
<gene>
    <name evidence="4" type="ORF">GCM10008957_36560</name>
</gene>
<feature type="chain" id="PRO_5036849828" description="LysM domain-containing protein" evidence="2">
    <location>
        <begin position="20"/>
        <end position="208"/>
    </location>
</feature>
<dbReference type="SMART" id="SM00257">
    <property type="entry name" value="LysM"/>
    <property type="match status" value="1"/>
</dbReference>
<feature type="signal peptide" evidence="2">
    <location>
        <begin position="1"/>
        <end position="19"/>
    </location>
</feature>
<dbReference type="PANTHER" id="PTHR21666:SF289">
    <property type="entry name" value="L-ALA--D-GLU ENDOPEPTIDASE"/>
    <property type="match status" value="1"/>
</dbReference>
<dbReference type="Gene3D" id="3.10.350.10">
    <property type="entry name" value="LysM domain"/>
    <property type="match status" value="1"/>
</dbReference>
<name>A0A918F975_9DEIO</name>
<evidence type="ECO:0000259" key="3">
    <source>
        <dbReference type="PROSITE" id="PS51782"/>
    </source>
</evidence>
<dbReference type="PROSITE" id="PS51782">
    <property type="entry name" value="LYSM"/>
    <property type="match status" value="1"/>
</dbReference>
<dbReference type="Pfam" id="PF01551">
    <property type="entry name" value="Peptidase_M23"/>
    <property type="match status" value="1"/>
</dbReference>
<sequence length="208" mass="22420">MKFNLLALAACVLMSAAHAATNTYTVKAGDTLTRIARAQRLNIDALRAVNPTLNQSSVLKVGQVLRFPIITRTSRTVQTAVIRPAGIRVNWSLPVQGVITTPYFGTPEHAGIDIAAPLGTLIRVSRPGQVIESRFDPRTGWGWTIVIDYGNGAQARYSHNQMNLVRVGDTVQPGQVIARLGSTGNSTGPHVDYRVTFNGVPVNPLALQ</sequence>
<dbReference type="PANTHER" id="PTHR21666">
    <property type="entry name" value="PEPTIDASE-RELATED"/>
    <property type="match status" value="1"/>
</dbReference>
<feature type="domain" description="LysM" evidence="3">
    <location>
        <begin position="22"/>
        <end position="67"/>
    </location>
</feature>
<evidence type="ECO:0000256" key="2">
    <source>
        <dbReference type="SAM" id="SignalP"/>
    </source>
</evidence>
<accession>A0A918F975</accession>
<dbReference type="SUPFAM" id="SSF51261">
    <property type="entry name" value="Duplicated hybrid motif"/>
    <property type="match status" value="1"/>
</dbReference>
<reference evidence="4" key="1">
    <citation type="journal article" date="2014" name="Int. J. Syst. Evol. Microbiol.">
        <title>Complete genome sequence of Corynebacterium casei LMG S-19264T (=DSM 44701T), isolated from a smear-ripened cheese.</title>
        <authorList>
            <consortium name="US DOE Joint Genome Institute (JGI-PGF)"/>
            <person name="Walter F."/>
            <person name="Albersmeier A."/>
            <person name="Kalinowski J."/>
            <person name="Ruckert C."/>
        </authorList>
    </citation>
    <scope>NUCLEOTIDE SEQUENCE</scope>
    <source>
        <strain evidence="4">JCM 31311</strain>
    </source>
</reference>
<dbReference type="CDD" id="cd12797">
    <property type="entry name" value="M23_peptidase"/>
    <property type="match status" value="1"/>
</dbReference>
<organism evidence="4 5">
    <name type="scientific">Deinococcus ruber</name>
    <dbReference type="NCBI Taxonomy" id="1848197"/>
    <lineage>
        <taxon>Bacteria</taxon>
        <taxon>Thermotogati</taxon>
        <taxon>Deinococcota</taxon>
        <taxon>Deinococci</taxon>
        <taxon>Deinococcales</taxon>
        <taxon>Deinococcaceae</taxon>
        <taxon>Deinococcus</taxon>
    </lineage>
</organism>
<dbReference type="EMBL" id="BMQL01000026">
    <property type="protein sequence ID" value="GGR20983.1"/>
    <property type="molecule type" value="Genomic_DNA"/>
</dbReference>
<evidence type="ECO:0000313" key="5">
    <source>
        <dbReference type="Proteomes" id="UP000603865"/>
    </source>
</evidence>
<dbReference type="InterPro" id="IPR016047">
    <property type="entry name" value="M23ase_b-sheet_dom"/>
</dbReference>
<evidence type="ECO:0000313" key="4">
    <source>
        <dbReference type="EMBL" id="GGR20983.1"/>
    </source>
</evidence>
<reference evidence="4" key="2">
    <citation type="submission" date="2020-09" db="EMBL/GenBank/DDBJ databases">
        <authorList>
            <person name="Sun Q."/>
            <person name="Ohkuma M."/>
        </authorList>
    </citation>
    <scope>NUCLEOTIDE SEQUENCE</scope>
    <source>
        <strain evidence="4">JCM 31311</strain>
    </source>
</reference>
<dbReference type="InterPro" id="IPR050570">
    <property type="entry name" value="Cell_wall_metabolism_enzyme"/>
</dbReference>
<keyword evidence="1 2" id="KW-0732">Signal</keyword>
<dbReference type="InterPro" id="IPR018392">
    <property type="entry name" value="LysM"/>
</dbReference>
<comment type="caution">
    <text evidence="4">The sequence shown here is derived from an EMBL/GenBank/DDBJ whole genome shotgun (WGS) entry which is preliminary data.</text>
</comment>
<proteinExistence type="predicted"/>
<dbReference type="CDD" id="cd00118">
    <property type="entry name" value="LysM"/>
    <property type="match status" value="1"/>
</dbReference>
<dbReference type="InterPro" id="IPR036779">
    <property type="entry name" value="LysM_dom_sf"/>
</dbReference>